<gene>
    <name evidence="3" type="ORF">SAMN05444682_112161</name>
</gene>
<keyword evidence="1" id="KW-0472">Membrane</keyword>
<name>A0A1I3TF46_9SPHI</name>
<feature type="domain" description="Signal transduction histidine kinase internal region" evidence="2">
    <location>
        <begin position="164"/>
        <end position="240"/>
    </location>
</feature>
<evidence type="ECO:0000313" key="4">
    <source>
        <dbReference type="Proteomes" id="UP000198670"/>
    </source>
</evidence>
<proteinExistence type="predicted"/>
<protein>
    <submittedName>
        <fullName evidence="3">Histidine kinase</fullName>
    </submittedName>
</protein>
<sequence>MKSIKHIKRTYLKWFIALNFGLVIALFSMNLIYNHILNKDLWNTSRYTVLSVVAIYTLAAAYYFLLFNSKRKWGILLFLAILVFLFYSTRAVIFEIFPQWDNELYNVGQQPDMKAYVMIMLPRLFYYSFIAIAIVLNLRIGMLLLRTMRAEMEKIAAIQQAKEMELRAWGAYTNPHLFHNELNGIANELADEDYPEKRQYVARRLTLLAEISKYNTENVRYDRRIVVIKRELEQLENYLESRDVGRPGYVRPVVDVIGAVKAQKIVPMTLVYLAEGAFKHGDLVHEPLAIRVELQDAQIGITFKNRISTASRTKESLGSGLDVIRRRLELAIPGRFSFEAGAKGAYFEAVVIINQS</sequence>
<dbReference type="OrthoDB" id="908907at2"/>
<dbReference type="RefSeq" id="WP_090630878.1">
    <property type="nucleotide sequence ID" value="NZ_FOQO01000012.1"/>
</dbReference>
<evidence type="ECO:0000313" key="3">
    <source>
        <dbReference type="EMBL" id="SFJ69798.1"/>
    </source>
</evidence>
<reference evidence="3 4" key="1">
    <citation type="submission" date="2016-10" db="EMBL/GenBank/DDBJ databases">
        <authorList>
            <person name="de Groot N.N."/>
        </authorList>
    </citation>
    <scope>NUCLEOTIDE SEQUENCE [LARGE SCALE GENOMIC DNA]</scope>
    <source>
        <strain evidence="3 4">RK1</strain>
    </source>
</reference>
<feature type="transmembrane region" description="Helical" evidence="1">
    <location>
        <begin position="124"/>
        <end position="145"/>
    </location>
</feature>
<dbReference type="Pfam" id="PF06580">
    <property type="entry name" value="His_kinase"/>
    <property type="match status" value="1"/>
</dbReference>
<keyword evidence="1" id="KW-0812">Transmembrane</keyword>
<dbReference type="EMBL" id="FOQO01000012">
    <property type="protein sequence ID" value="SFJ69798.1"/>
    <property type="molecule type" value="Genomic_DNA"/>
</dbReference>
<organism evidence="3 4">
    <name type="scientific">Parapedobacter indicus</name>
    <dbReference type="NCBI Taxonomy" id="1477437"/>
    <lineage>
        <taxon>Bacteria</taxon>
        <taxon>Pseudomonadati</taxon>
        <taxon>Bacteroidota</taxon>
        <taxon>Sphingobacteriia</taxon>
        <taxon>Sphingobacteriales</taxon>
        <taxon>Sphingobacteriaceae</taxon>
        <taxon>Parapedobacter</taxon>
    </lineage>
</organism>
<feature type="transmembrane region" description="Helical" evidence="1">
    <location>
        <begin position="12"/>
        <end position="33"/>
    </location>
</feature>
<evidence type="ECO:0000256" key="1">
    <source>
        <dbReference type="SAM" id="Phobius"/>
    </source>
</evidence>
<dbReference type="InterPro" id="IPR050640">
    <property type="entry name" value="Bact_2-comp_sensor_kinase"/>
</dbReference>
<dbReference type="Proteomes" id="UP000198670">
    <property type="component" value="Unassembled WGS sequence"/>
</dbReference>
<feature type="transmembrane region" description="Helical" evidence="1">
    <location>
        <begin position="45"/>
        <end position="66"/>
    </location>
</feature>
<keyword evidence="3" id="KW-0418">Kinase</keyword>
<dbReference type="GO" id="GO:0016020">
    <property type="term" value="C:membrane"/>
    <property type="evidence" value="ECO:0007669"/>
    <property type="project" value="InterPro"/>
</dbReference>
<dbReference type="InterPro" id="IPR010559">
    <property type="entry name" value="Sig_transdc_His_kin_internal"/>
</dbReference>
<evidence type="ECO:0000259" key="2">
    <source>
        <dbReference type="Pfam" id="PF06580"/>
    </source>
</evidence>
<feature type="transmembrane region" description="Helical" evidence="1">
    <location>
        <begin position="73"/>
        <end position="97"/>
    </location>
</feature>
<keyword evidence="3" id="KW-0808">Transferase</keyword>
<dbReference type="GO" id="GO:0000155">
    <property type="term" value="F:phosphorelay sensor kinase activity"/>
    <property type="evidence" value="ECO:0007669"/>
    <property type="project" value="InterPro"/>
</dbReference>
<dbReference type="AlphaFoldDB" id="A0A1I3TF46"/>
<keyword evidence="1" id="KW-1133">Transmembrane helix</keyword>
<keyword evidence="4" id="KW-1185">Reference proteome</keyword>
<dbReference type="STRING" id="1477437.SAMN05444682_112161"/>
<dbReference type="PANTHER" id="PTHR34220:SF7">
    <property type="entry name" value="SENSOR HISTIDINE KINASE YPDA"/>
    <property type="match status" value="1"/>
</dbReference>
<accession>A0A1I3TF46</accession>
<dbReference type="PANTHER" id="PTHR34220">
    <property type="entry name" value="SENSOR HISTIDINE KINASE YPDA"/>
    <property type="match status" value="1"/>
</dbReference>